<evidence type="ECO:0008006" key="4">
    <source>
        <dbReference type="Google" id="ProtNLM"/>
    </source>
</evidence>
<comment type="caution">
    <text evidence="2">The sequence shown here is derived from an EMBL/GenBank/DDBJ whole genome shotgun (WGS) entry which is preliminary data.</text>
</comment>
<protein>
    <recommendedName>
        <fullName evidence="4">CCHC-type domain-containing protein</fullName>
    </recommendedName>
</protein>
<keyword evidence="3" id="KW-1185">Reference proteome</keyword>
<reference evidence="2" key="2">
    <citation type="submission" date="2022-01" db="EMBL/GenBank/DDBJ databases">
        <authorList>
            <person name="Yamashiro T."/>
            <person name="Shiraishi A."/>
            <person name="Satake H."/>
            <person name="Nakayama K."/>
        </authorList>
    </citation>
    <scope>NUCLEOTIDE SEQUENCE</scope>
</reference>
<gene>
    <name evidence="2" type="ORF">Tco_0730098</name>
</gene>
<accession>A0ABQ4YTL0</accession>
<dbReference type="Proteomes" id="UP001151760">
    <property type="component" value="Unassembled WGS sequence"/>
</dbReference>
<reference evidence="2" key="1">
    <citation type="journal article" date="2022" name="Int. J. Mol. Sci.">
        <title>Draft Genome of Tanacetum Coccineum: Genomic Comparison of Closely Related Tanacetum-Family Plants.</title>
        <authorList>
            <person name="Yamashiro T."/>
            <person name="Shiraishi A."/>
            <person name="Nakayama K."/>
            <person name="Satake H."/>
        </authorList>
    </citation>
    <scope>NUCLEOTIDE SEQUENCE</scope>
</reference>
<feature type="region of interest" description="Disordered" evidence="1">
    <location>
        <begin position="1"/>
        <end position="27"/>
    </location>
</feature>
<name>A0ABQ4YTL0_9ASTR</name>
<organism evidence="2 3">
    <name type="scientific">Tanacetum coccineum</name>
    <dbReference type="NCBI Taxonomy" id="301880"/>
    <lineage>
        <taxon>Eukaryota</taxon>
        <taxon>Viridiplantae</taxon>
        <taxon>Streptophyta</taxon>
        <taxon>Embryophyta</taxon>
        <taxon>Tracheophyta</taxon>
        <taxon>Spermatophyta</taxon>
        <taxon>Magnoliopsida</taxon>
        <taxon>eudicotyledons</taxon>
        <taxon>Gunneridae</taxon>
        <taxon>Pentapetalae</taxon>
        <taxon>asterids</taxon>
        <taxon>campanulids</taxon>
        <taxon>Asterales</taxon>
        <taxon>Asteraceae</taxon>
        <taxon>Asteroideae</taxon>
        <taxon>Anthemideae</taxon>
        <taxon>Anthemidinae</taxon>
        <taxon>Tanacetum</taxon>
    </lineage>
</organism>
<evidence type="ECO:0000313" key="3">
    <source>
        <dbReference type="Proteomes" id="UP001151760"/>
    </source>
</evidence>
<proteinExistence type="predicted"/>
<sequence length="612" mass="68285">MSSVGKIVHDSNKAPDSPPHPHTISSNQRHCFHCKDVLGDGEFCQRCTCVRCGSGLSKGLCLICASRYGNNPNPISLNDSPNISENVSQSPPLIDYHCCYECEEPMDGFFCQQCTCKSCGNGAHYGYNCPPKVLIISNPEPCNNQTIDELPQTLPSFDPTCYSGDGSSFTYNSTPIFVDDSPNIFNPPSQPPTYSYEIYGNNAHYGHDCPPQIPICYDDDDDDEESSIPLKDIIISGLPPCVAITSVLLTEEPVDSLIMEDKHLDTISEMESDELIKSSVEDLVHTPSESDGISKSEYDLPVYGDSSPKKDEVLNDIISIPPGNGNDHFNAESSLIESLFNRDNVISSPKIDLLIEEFAGELALILQFHREFDDDSYEDIDYVDASPPLSELVRLEEMKDFHPKDGEIEDDILHEKLSKINLLIAKIEALKANPTPSSDFMLKSPIPIEDGDSFLEEFETTLELETFKFDIKEKNNGSTTIHADISLSDLECFYFKSKPDPGELTSIVDSEIRENVSFTTNVNLPFEDDQSPLFAYVVWIFLPFLTYPVAPPYLFACGNEDTIFDPDISIYHSFMPSVSHRSGTFMKFNVYPNYLNESLIEILSFTCSPMDQ</sequence>
<dbReference type="EMBL" id="BQNB010010654">
    <property type="protein sequence ID" value="GJS80217.1"/>
    <property type="molecule type" value="Genomic_DNA"/>
</dbReference>
<evidence type="ECO:0000256" key="1">
    <source>
        <dbReference type="SAM" id="MobiDB-lite"/>
    </source>
</evidence>
<feature type="region of interest" description="Disordered" evidence="1">
    <location>
        <begin position="286"/>
        <end position="305"/>
    </location>
</feature>
<evidence type="ECO:0000313" key="2">
    <source>
        <dbReference type="EMBL" id="GJS80217.1"/>
    </source>
</evidence>